<sequence>MLMKNTLENKMNKTLLFALSMMCMSAFGQENKGIADSLAQKVNTRAGATTFTELLVDKPAVQLSQSGTIGAASQIMIRGLGSINLNAAPYIYVDGIPVRYSRALPSFLSIYQPSRFSFINPNDISSVKVAKEGVDLSENGGRGTNGAIYIDTDRGELGGTKIDFSAKFGLLTGTYDVNRMGAEQFKNYLRNYLLENDHTDAEVNQNPVFDPAKSMYNSNTDWIRLITRNGMLSDYHLKLKGGDGDAHYMFSVGYIDKKGTLKGSDQNQVNLRFNLDYKLSPKIEISNNLAYTHASSDYAEQGADYSIHPTFIAATKAPFLNPYLFSTSGAITKQLADVDTLGKSNPLALVDNMYNNNEDNRVDGNISIHWLMGPQTFLHSSFVFNYMSLTEKQYRPKLGIVQDLNRIRQNLKRNSSESMLLWSSWLHRTGKLGANNHYSAKAGLSVEAYEEKSIFVRKINAGSDDYETLAQGTVDSASNLKYKSKLLTFYVRGDVDLFKRMKLSANLNVEGSSNFGNKGRWGIYPGVKAVVDLFERTQSNQFAFRAGWGRTGNNDLRGYYHYNLYYAANYFGYGGAYLGNVANKSIKPEVTDTYDGGLTINLFNKRVTLDAGYYYKATSDLITRRAVSIELGLDQQFENSGKIASQGMELSIDAKLISKKELSWLVYGNISTLKNRVKELDNGNIIRSIGGIYTVAKENEALGSFYGYKVLGVFANSADVNLQKADGTNFKAGDYIIDDVNKDSRINEQDRQIIGSALPKAFGNFGTALGYKRVSFHTLFTYAVGNDIYNSFNQQMHVMKDYSNQSPEVENRWISASNPGKGLSRTAFDDPSMNGAASDLWVEKGSYLRLKNITVSYDVPLPAGMRFFRALNVYLSAENLATFTKYTGFDPEVVSGSDPMLRGIDFGASPLSKSYILGLKVSF</sequence>
<keyword evidence="6 7" id="KW-0998">Cell outer membrane</keyword>
<reference evidence="11" key="1">
    <citation type="submission" date="2017-04" db="EMBL/GenBank/DDBJ databases">
        <authorList>
            <person name="Varghese N."/>
            <person name="Submissions S."/>
        </authorList>
    </citation>
    <scope>NUCLEOTIDE SEQUENCE [LARGE SCALE GENOMIC DNA]</scope>
    <source>
        <strain evidence="11">DSM 12126</strain>
    </source>
</reference>
<proteinExistence type="inferred from homology"/>
<dbReference type="SUPFAM" id="SSF56935">
    <property type="entry name" value="Porins"/>
    <property type="match status" value="1"/>
</dbReference>
<gene>
    <name evidence="10" type="ORF">SAMN04488524_3965</name>
</gene>
<evidence type="ECO:0000256" key="1">
    <source>
        <dbReference type="ARBA" id="ARBA00004571"/>
    </source>
</evidence>
<dbReference type="EMBL" id="FWXT01000003">
    <property type="protein sequence ID" value="SMC98241.1"/>
    <property type="molecule type" value="Genomic_DNA"/>
</dbReference>
<dbReference type="PROSITE" id="PS52016">
    <property type="entry name" value="TONB_DEPENDENT_REC_3"/>
    <property type="match status" value="1"/>
</dbReference>
<name>A0A1W2DLC0_9SPHI</name>
<accession>A0A1W2DLC0</accession>
<dbReference type="Proteomes" id="UP000192756">
    <property type="component" value="Unassembled WGS sequence"/>
</dbReference>
<dbReference type="STRING" id="151894.SAMN04488524_3965"/>
<dbReference type="Gene3D" id="2.40.170.20">
    <property type="entry name" value="TonB-dependent receptor, beta-barrel domain"/>
    <property type="match status" value="1"/>
</dbReference>
<dbReference type="InterPro" id="IPR012910">
    <property type="entry name" value="Plug_dom"/>
</dbReference>
<dbReference type="AlphaFoldDB" id="A0A1W2DLC0"/>
<dbReference type="NCBIfam" id="TIGR04056">
    <property type="entry name" value="OMP_RagA_SusC"/>
    <property type="match status" value="1"/>
</dbReference>
<evidence type="ECO:0000313" key="11">
    <source>
        <dbReference type="Proteomes" id="UP000192756"/>
    </source>
</evidence>
<evidence type="ECO:0000256" key="4">
    <source>
        <dbReference type="ARBA" id="ARBA00022692"/>
    </source>
</evidence>
<evidence type="ECO:0000256" key="8">
    <source>
        <dbReference type="SAM" id="SignalP"/>
    </source>
</evidence>
<comment type="similarity">
    <text evidence="7">Belongs to the TonB-dependent receptor family.</text>
</comment>
<feature type="signal peptide" evidence="8">
    <location>
        <begin position="1"/>
        <end position="28"/>
    </location>
</feature>
<organism evidence="10 11">
    <name type="scientific">Pedobacter africanus</name>
    <dbReference type="NCBI Taxonomy" id="151894"/>
    <lineage>
        <taxon>Bacteria</taxon>
        <taxon>Pseudomonadati</taxon>
        <taxon>Bacteroidota</taxon>
        <taxon>Sphingobacteriia</taxon>
        <taxon>Sphingobacteriales</taxon>
        <taxon>Sphingobacteriaceae</taxon>
        <taxon>Pedobacter</taxon>
    </lineage>
</organism>
<feature type="chain" id="PRO_5012122355" evidence="8">
    <location>
        <begin position="29"/>
        <end position="923"/>
    </location>
</feature>
<dbReference type="GO" id="GO:0009279">
    <property type="term" value="C:cell outer membrane"/>
    <property type="evidence" value="ECO:0007669"/>
    <property type="project" value="UniProtKB-SubCell"/>
</dbReference>
<evidence type="ECO:0000256" key="3">
    <source>
        <dbReference type="ARBA" id="ARBA00022452"/>
    </source>
</evidence>
<keyword evidence="8" id="KW-0732">Signal</keyword>
<dbReference type="InterPro" id="IPR036942">
    <property type="entry name" value="Beta-barrel_TonB_sf"/>
</dbReference>
<evidence type="ECO:0000256" key="7">
    <source>
        <dbReference type="PROSITE-ProRule" id="PRU01360"/>
    </source>
</evidence>
<dbReference type="Gene3D" id="2.170.130.10">
    <property type="entry name" value="TonB-dependent receptor, plug domain"/>
    <property type="match status" value="1"/>
</dbReference>
<evidence type="ECO:0000256" key="6">
    <source>
        <dbReference type="ARBA" id="ARBA00023237"/>
    </source>
</evidence>
<keyword evidence="4 7" id="KW-0812">Transmembrane</keyword>
<keyword evidence="5 7" id="KW-0472">Membrane</keyword>
<evidence type="ECO:0000256" key="2">
    <source>
        <dbReference type="ARBA" id="ARBA00022448"/>
    </source>
</evidence>
<keyword evidence="3 7" id="KW-1134">Transmembrane beta strand</keyword>
<dbReference type="InterPro" id="IPR023996">
    <property type="entry name" value="TonB-dep_OMP_SusC/RagA"/>
</dbReference>
<dbReference type="InterPro" id="IPR039426">
    <property type="entry name" value="TonB-dep_rcpt-like"/>
</dbReference>
<keyword evidence="2 7" id="KW-0813">Transport</keyword>
<protein>
    <submittedName>
        <fullName evidence="10">TonB-linked outer membrane protein, SusC/RagA family</fullName>
    </submittedName>
</protein>
<feature type="domain" description="TonB-dependent receptor plug" evidence="9">
    <location>
        <begin position="37"/>
        <end position="147"/>
    </location>
</feature>
<evidence type="ECO:0000313" key="10">
    <source>
        <dbReference type="EMBL" id="SMC98241.1"/>
    </source>
</evidence>
<comment type="subcellular location">
    <subcellularLocation>
        <location evidence="1 7">Cell outer membrane</location>
        <topology evidence="1 7">Multi-pass membrane protein</topology>
    </subcellularLocation>
</comment>
<evidence type="ECO:0000259" key="9">
    <source>
        <dbReference type="Pfam" id="PF07715"/>
    </source>
</evidence>
<dbReference type="InterPro" id="IPR037066">
    <property type="entry name" value="Plug_dom_sf"/>
</dbReference>
<keyword evidence="11" id="KW-1185">Reference proteome</keyword>
<evidence type="ECO:0000256" key="5">
    <source>
        <dbReference type="ARBA" id="ARBA00023136"/>
    </source>
</evidence>
<dbReference type="Pfam" id="PF07715">
    <property type="entry name" value="Plug"/>
    <property type="match status" value="1"/>
</dbReference>